<feature type="coiled-coil region" evidence="6">
    <location>
        <begin position="71"/>
        <end position="105"/>
    </location>
</feature>
<evidence type="ECO:0000259" key="8">
    <source>
        <dbReference type="PROSITE" id="PS50089"/>
    </source>
</evidence>
<keyword evidence="2 5" id="KW-0863">Zinc-finger</keyword>
<dbReference type="GeneID" id="39612538"/>
<dbReference type="SUPFAM" id="SSF57850">
    <property type="entry name" value="RING/U-box"/>
    <property type="match status" value="2"/>
</dbReference>
<dbReference type="PROSITE" id="PS00518">
    <property type="entry name" value="ZF_RING_1"/>
    <property type="match status" value="1"/>
</dbReference>
<organism evidence="9 10">
    <name type="scientific">Verticillium nonalfalfae</name>
    <dbReference type="NCBI Taxonomy" id="1051616"/>
    <lineage>
        <taxon>Eukaryota</taxon>
        <taxon>Fungi</taxon>
        <taxon>Dikarya</taxon>
        <taxon>Ascomycota</taxon>
        <taxon>Pezizomycotina</taxon>
        <taxon>Sordariomycetes</taxon>
        <taxon>Hypocreomycetidae</taxon>
        <taxon>Glomerellales</taxon>
        <taxon>Plectosphaerellaceae</taxon>
        <taxon>Verticillium</taxon>
    </lineage>
</organism>
<keyword evidence="1" id="KW-0479">Metal-binding</keyword>
<dbReference type="Gene3D" id="3.30.40.10">
    <property type="entry name" value="Zinc/RING finger domain, C3HC4 (zinc finger)"/>
    <property type="match status" value="2"/>
</dbReference>
<dbReference type="EMBL" id="RBVV01000082">
    <property type="protein sequence ID" value="RNJ55236.1"/>
    <property type="molecule type" value="Genomic_DNA"/>
</dbReference>
<gene>
    <name evidence="9" type="ORF">D7B24_008849</name>
</gene>
<dbReference type="InterPro" id="IPR027370">
    <property type="entry name" value="Znf-RING_euk"/>
</dbReference>
<dbReference type="PIRSF" id="PIRSF023577">
    <property type="entry name" value="ENOS_interacting"/>
    <property type="match status" value="1"/>
</dbReference>
<dbReference type="Proteomes" id="UP000267145">
    <property type="component" value="Unassembled WGS sequence"/>
</dbReference>
<comment type="similarity">
    <text evidence="4">Belongs to the NOSIP family.</text>
</comment>
<dbReference type="GO" id="GO:0005634">
    <property type="term" value="C:nucleus"/>
    <property type="evidence" value="ECO:0007669"/>
    <property type="project" value="UniProtKB-SubCell"/>
</dbReference>
<dbReference type="PANTHER" id="PTHR13063:SF10">
    <property type="entry name" value="NITRIC OXIDE SYNTHASE-INTERACTING PROTEIN"/>
    <property type="match status" value="1"/>
</dbReference>
<feature type="compositionally biased region" description="Basic and acidic residues" evidence="7">
    <location>
        <begin position="154"/>
        <end position="163"/>
    </location>
</feature>
<evidence type="ECO:0000256" key="1">
    <source>
        <dbReference type="ARBA" id="ARBA00022723"/>
    </source>
</evidence>
<evidence type="ECO:0000256" key="7">
    <source>
        <dbReference type="SAM" id="MobiDB-lite"/>
    </source>
</evidence>
<dbReference type="AlphaFoldDB" id="A0A3M9Y651"/>
<protein>
    <recommendedName>
        <fullName evidence="8">RING-type domain-containing protein</fullName>
    </recommendedName>
</protein>
<reference evidence="9 10" key="1">
    <citation type="submission" date="2018-10" db="EMBL/GenBank/DDBJ databases">
        <title>Genome sequence of Verticillium nonalfalfae VnAa140.</title>
        <authorList>
            <person name="Stajich J.E."/>
            <person name="Kasson M.T."/>
        </authorList>
    </citation>
    <scope>NUCLEOTIDE SEQUENCE [LARGE SCALE GENOMIC DNA]</scope>
    <source>
        <strain evidence="9 10">VnAa140</strain>
    </source>
</reference>
<dbReference type="SMART" id="SM00184">
    <property type="entry name" value="RING"/>
    <property type="match status" value="1"/>
</dbReference>
<name>A0A3M9Y651_9PEZI</name>
<accession>A0A3M9Y651</accession>
<dbReference type="GO" id="GO:0061630">
    <property type="term" value="F:ubiquitin protein ligase activity"/>
    <property type="evidence" value="ECO:0007669"/>
    <property type="project" value="InterPro"/>
</dbReference>
<dbReference type="RefSeq" id="XP_028493394.1">
    <property type="nucleotide sequence ID" value="XM_028642932.1"/>
</dbReference>
<dbReference type="InterPro" id="IPR017907">
    <property type="entry name" value="Znf_RING_CS"/>
</dbReference>
<evidence type="ECO:0000313" key="9">
    <source>
        <dbReference type="EMBL" id="RNJ55236.1"/>
    </source>
</evidence>
<evidence type="ECO:0000256" key="4">
    <source>
        <dbReference type="PIRNR" id="PIRNR023577"/>
    </source>
</evidence>
<keyword evidence="6" id="KW-0175">Coiled coil</keyword>
<proteinExistence type="inferred from homology"/>
<feature type="region of interest" description="Disordered" evidence="7">
    <location>
        <begin position="120"/>
        <end position="163"/>
    </location>
</feature>
<feature type="domain" description="RING-type" evidence="8">
    <location>
        <begin position="251"/>
        <end position="302"/>
    </location>
</feature>
<dbReference type="STRING" id="1051616.A0A3M9Y651"/>
<evidence type="ECO:0000313" key="10">
    <source>
        <dbReference type="Proteomes" id="UP000267145"/>
    </source>
</evidence>
<dbReference type="InterPro" id="IPR013083">
    <property type="entry name" value="Znf_RING/FYVE/PHD"/>
</dbReference>
<dbReference type="InterPro" id="IPR001841">
    <property type="entry name" value="Znf_RING"/>
</dbReference>
<dbReference type="InterPro" id="IPR016818">
    <property type="entry name" value="NOSIP"/>
</dbReference>
<dbReference type="PROSITE" id="PS50089">
    <property type="entry name" value="ZF_RING_2"/>
    <property type="match status" value="1"/>
</dbReference>
<sequence>MSHSKRNTSRSVFTSYERDLAKAAWASSTARLTRDSYLPFGSCYLCLEIARDPVSCCRGDIFCRECAISNLLAQKKEIKRLMRAREKAQQELQDAVDRDDEEAQKRAVKDFETIQAGLTLAPQRVGPESPAEDEHHSSVRTGKRKAVFDEEEAERIANQDRAKARKIIDQETSKDKMPSFWTPSQTPGTNPLETAVWQQRNNKVTPVCPASTNDAQHPISLKTLQQVKFSKEEPDASATTTPNPTEPKSICPSCMRTLGNASRPMMADACGHVMCRNCVTKFIQPRKIATADAPDQACFVCDRPLVASPASCKASGAVVEFPGLTELRSDGTGFSARGSNKVEKNSVAFQC</sequence>
<evidence type="ECO:0000256" key="6">
    <source>
        <dbReference type="SAM" id="Coils"/>
    </source>
</evidence>
<evidence type="ECO:0000256" key="2">
    <source>
        <dbReference type="ARBA" id="ARBA00022771"/>
    </source>
</evidence>
<keyword evidence="3" id="KW-0862">Zinc</keyword>
<dbReference type="PANTHER" id="PTHR13063">
    <property type="entry name" value="ENOS INTERACTING PROTEIN"/>
    <property type="match status" value="1"/>
</dbReference>
<keyword evidence="10" id="KW-1185">Reference proteome</keyword>
<keyword evidence="4" id="KW-0539">Nucleus</keyword>
<comment type="caution">
    <text evidence="9">The sequence shown here is derived from an EMBL/GenBank/DDBJ whole genome shotgun (WGS) entry which is preliminary data.</text>
</comment>
<comment type="subcellular location">
    <subcellularLocation>
        <location evidence="4">Nucleus</location>
    </subcellularLocation>
</comment>
<evidence type="ECO:0000256" key="3">
    <source>
        <dbReference type="ARBA" id="ARBA00022833"/>
    </source>
</evidence>
<dbReference type="Pfam" id="PF13445">
    <property type="entry name" value="zf-RING_UBOX"/>
    <property type="match status" value="1"/>
</dbReference>
<dbReference type="GO" id="GO:0008270">
    <property type="term" value="F:zinc ion binding"/>
    <property type="evidence" value="ECO:0007669"/>
    <property type="project" value="UniProtKB-KW"/>
</dbReference>
<evidence type="ECO:0000256" key="5">
    <source>
        <dbReference type="PROSITE-ProRule" id="PRU00175"/>
    </source>
</evidence>